<dbReference type="Proteomes" id="UP000188947">
    <property type="component" value="Unassembled WGS sequence"/>
</dbReference>
<evidence type="ECO:0000256" key="1">
    <source>
        <dbReference type="SAM" id="SignalP"/>
    </source>
</evidence>
<keyword evidence="1" id="KW-0732">Signal</keyword>
<proteinExistence type="predicted"/>
<keyword evidence="3" id="KW-1185">Reference proteome</keyword>
<name>A0A1T3IBV3_ELIME</name>
<gene>
    <name evidence="2" type="ORF">BMF97_05685</name>
</gene>
<dbReference type="STRING" id="238.BBD35_16425"/>
<dbReference type="EMBL" id="MPOG01000007">
    <property type="protein sequence ID" value="OOH96758.1"/>
    <property type="molecule type" value="Genomic_DNA"/>
</dbReference>
<dbReference type="AlphaFoldDB" id="A0A1T3IBV3"/>
<evidence type="ECO:0000313" key="3">
    <source>
        <dbReference type="Proteomes" id="UP000188947"/>
    </source>
</evidence>
<comment type="caution">
    <text evidence="2">The sequence shown here is derived from an EMBL/GenBank/DDBJ whole genome shotgun (WGS) entry which is preliminary data.</text>
</comment>
<feature type="chain" id="PRO_5030034721" evidence="1">
    <location>
        <begin position="21"/>
        <end position="158"/>
    </location>
</feature>
<protein>
    <submittedName>
        <fullName evidence="2">Uncharacterized protein</fullName>
    </submittedName>
</protein>
<sequence length="158" mass="17996">MKGKSNYLMLLSLLFPLAFNGQQKDLTKAPFECDLLKAYAAPIQGLKFERCEEPKELSQLMKTAYYTVSGKDHARIERFLREKYKMPKLVPFMGYYENEQGGSGRIREQQGENGSLYVLDVKMSGTMKSGTDPKTGQYTVYSNSDLAEYTVSVSIWEL</sequence>
<reference evidence="2 3" key="1">
    <citation type="submission" date="2016-11" db="EMBL/GenBank/DDBJ databases">
        <title>Genome sequence and comparative genomic analysis of clinical strain Elizabethkingia meningoseptica 61421 PRCM.</title>
        <authorList>
            <person name="Wang M."/>
            <person name="Hu S."/>
            <person name="Cao L."/>
            <person name="Jiang T."/>
            <person name="Zhou Y."/>
            <person name="Ming D."/>
        </authorList>
    </citation>
    <scope>NUCLEOTIDE SEQUENCE [LARGE SCALE GENOMIC DNA]</scope>
    <source>
        <strain evidence="2 3">61421 PRCM</strain>
    </source>
</reference>
<feature type="signal peptide" evidence="1">
    <location>
        <begin position="1"/>
        <end position="20"/>
    </location>
</feature>
<evidence type="ECO:0000313" key="2">
    <source>
        <dbReference type="EMBL" id="OOH96758.1"/>
    </source>
</evidence>
<organism evidence="2 3">
    <name type="scientific">Elizabethkingia meningoseptica</name>
    <name type="common">Chryseobacterium meningosepticum</name>
    <dbReference type="NCBI Taxonomy" id="238"/>
    <lineage>
        <taxon>Bacteria</taxon>
        <taxon>Pseudomonadati</taxon>
        <taxon>Bacteroidota</taxon>
        <taxon>Flavobacteriia</taxon>
        <taxon>Flavobacteriales</taxon>
        <taxon>Weeksellaceae</taxon>
        <taxon>Elizabethkingia</taxon>
    </lineage>
</organism>
<dbReference type="eggNOG" id="ENOG503110X">
    <property type="taxonomic scope" value="Bacteria"/>
</dbReference>
<dbReference type="OrthoDB" id="1450902at2"/>
<dbReference type="RefSeq" id="WP_070904677.1">
    <property type="nucleotide sequence ID" value="NZ_CP016378.1"/>
</dbReference>
<accession>A0A1T3IBV3</accession>